<comment type="similarity">
    <text evidence="1">Belongs to the peptidase S8 family.</text>
</comment>
<dbReference type="PROSITE" id="PS51892">
    <property type="entry name" value="SUBTILASE"/>
    <property type="match status" value="1"/>
</dbReference>
<evidence type="ECO:0000256" key="3">
    <source>
        <dbReference type="ARBA" id="ARBA00022801"/>
    </source>
</evidence>
<keyword evidence="4" id="KW-0720">Serine protease</keyword>
<dbReference type="PANTHER" id="PTHR43806">
    <property type="entry name" value="PEPTIDASE S8"/>
    <property type="match status" value="1"/>
</dbReference>
<dbReference type="GO" id="GO:0006508">
    <property type="term" value="P:proteolysis"/>
    <property type="evidence" value="ECO:0007669"/>
    <property type="project" value="UniProtKB-KW"/>
</dbReference>
<dbReference type="InterPro" id="IPR000209">
    <property type="entry name" value="Peptidase_S8/S53_dom"/>
</dbReference>
<dbReference type="InterPro" id="IPR023828">
    <property type="entry name" value="Peptidase_S8_Ser-AS"/>
</dbReference>
<dbReference type="GO" id="GO:0004252">
    <property type="term" value="F:serine-type endopeptidase activity"/>
    <property type="evidence" value="ECO:0007669"/>
    <property type="project" value="InterPro"/>
</dbReference>
<dbReference type="Gene3D" id="3.40.50.200">
    <property type="entry name" value="Peptidase S8/S53 domain"/>
    <property type="match status" value="2"/>
</dbReference>
<reference evidence="6" key="1">
    <citation type="submission" date="2020-05" db="EMBL/GenBank/DDBJ databases">
        <authorList>
            <person name="Chiriac C."/>
            <person name="Salcher M."/>
            <person name="Ghai R."/>
            <person name="Kavagutti S V."/>
        </authorList>
    </citation>
    <scope>NUCLEOTIDE SEQUENCE</scope>
</reference>
<gene>
    <name evidence="6" type="ORF">UFOPK2366_00268</name>
</gene>
<dbReference type="Pfam" id="PF00082">
    <property type="entry name" value="Peptidase_S8"/>
    <property type="match status" value="1"/>
</dbReference>
<organism evidence="6">
    <name type="scientific">freshwater metagenome</name>
    <dbReference type="NCBI Taxonomy" id="449393"/>
    <lineage>
        <taxon>unclassified sequences</taxon>
        <taxon>metagenomes</taxon>
        <taxon>ecological metagenomes</taxon>
    </lineage>
</organism>
<dbReference type="InterPro" id="IPR050131">
    <property type="entry name" value="Peptidase_S8_subtilisin-like"/>
</dbReference>
<dbReference type="PANTHER" id="PTHR43806:SF11">
    <property type="entry name" value="CEREVISIN-RELATED"/>
    <property type="match status" value="1"/>
</dbReference>
<keyword evidence="3" id="KW-0378">Hydrolase</keyword>
<evidence type="ECO:0000256" key="1">
    <source>
        <dbReference type="ARBA" id="ARBA00011073"/>
    </source>
</evidence>
<evidence type="ECO:0000256" key="2">
    <source>
        <dbReference type="ARBA" id="ARBA00022670"/>
    </source>
</evidence>
<accession>A0A6J6N5H8</accession>
<protein>
    <submittedName>
        <fullName evidence="6">Unannotated protein</fullName>
    </submittedName>
</protein>
<proteinExistence type="inferred from homology"/>
<dbReference type="AlphaFoldDB" id="A0A6J6N5H8"/>
<keyword evidence="2" id="KW-0645">Protease</keyword>
<name>A0A6J6N5H8_9ZZZZ</name>
<evidence type="ECO:0000313" key="6">
    <source>
        <dbReference type="EMBL" id="CAB4681880.1"/>
    </source>
</evidence>
<sequence length="992" mass="101388">MINQFRATVALILAATIIAPITSNPPTVLAFVAARTRAGLLPSVAVEAITKDTDAVRAVVHELGGVVVGAVDGELVQLRLPLAKLAALAGAPAVDFLQTPRDVTRPVVQSQLPDLGPGVGGTVGSNVLLTNAQAWQAAGVDGSVKVGIIDYFDRGLWNPAEEGPVPDQAHIFCQDTTTFGSVCSDIFQDGLNSGDGFEHGLAVAQVIKDMAPAAELYLATAATASDLRAAIDWFSQNNVPIVTRSLGAAYDGAGDGTGPLGSVVDYAASLGITWFNSAGNDGLDGYVRATVPLNLDYPGTGDDGYVDFDNGAAVDTYLRVNGNCFTQLDGVRWSDWNLPVALRSDYGVEVYEPVTDPDASHRVSHPFDPALTLADENYNPTDLRLVTTIDSDQSNGAPPLEAAGSELCPGNLFGASHGLTYLRIKRNVGSPVTGALDTLEVALGTGSVERGRAQGEYSAAKPIVDSANPMLVSVGAIDPALAQVNPDAAALYPEAIAIYSSQGPTNDGRAKPDVSAPSCVASTVYTAASNPACFNGTSAAAPTVAGMAALLLDAGLAVSGAPLAAAVKHFTFDRNVAQGNLLPLDGADNKYGAGQVLLPAVPPPTPFPSTSAYVPLVPRRVLDTRPTSLVGPVELAGPHRPYDMIDLVVAGTSDVATNATAVAVNITSVGAASDGYIQAVPYLRSAYGASSTLNIAVPRETRPNFAIVPVGVDGKISIYTVPGGQIIVDVLGYFAPSAPSVSAGRVVSIAPQRVLDTRTADLVPAGWSPHQPAGESVLVPAASAVPATGVAALVLNVTATDAVGSGYLRAEPTGTTPSSSTVNYVARLDSANSVIVPVGAYGMVSVFSNNAAHIVVDVMGYVTDSVAPMSDAGLFVPVLTARAYDSRDAGESALVAGVVRSIALAGLAAPLPSVPVGASAVSINLTAADQAGPGFVGAYPSGTTWPGTSSLNFQTGQPVANGSVVKLSPTGLIDLFSNWQTHVIIDVNGYFT</sequence>
<dbReference type="InterPro" id="IPR036852">
    <property type="entry name" value="Peptidase_S8/S53_dom_sf"/>
</dbReference>
<evidence type="ECO:0000259" key="5">
    <source>
        <dbReference type="Pfam" id="PF00082"/>
    </source>
</evidence>
<feature type="domain" description="Peptidase S8/S53" evidence="5">
    <location>
        <begin position="470"/>
        <end position="594"/>
    </location>
</feature>
<dbReference type="EMBL" id="CAEZXM010000031">
    <property type="protein sequence ID" value="CAB4681880.1"/>
    <property type="molecule type" value="Genomic_DNA"/>
</dbReference>
<dbReference type="PROSITE" id="PS00138">
    <property type="entry name" value="SUBTILASE_SER"/>
    <property type="match status" value="1"/>
</dbReference>
<evidence type="ECO:0000256" key="4">
    <source>
        <dbReference type="ARBA" id="ARBA00022825"/>
    </source>
</evidence>
<dbReference type="SUPFAM" id="SSF52743">
    <property type="entry name" value="Subtilisin-like"/>
    <property type="match status" value="1"/>
</dbReference>